<dbReference type="EMBL" id="HBEF01003700">
    <property type="protein sequence ID" value="CAD8330245.1"/>
    <property type="molecule type" value="Transcribed_RNA"/>
</dbReference>
<keyword evidence="1" id="KW-0812">Transmembrane</keyword>
<feature type="transmembrane region" description="Helical" evidence="1">
    <location>
        <begin position="12"/>
        <end position="36"/>
    </location>
</feature>
<protein>
    <submittedName>
        <fullName evidence="2">Uncharacterized protein</fullName>
    </submittedName>
</protein>
<evidence type="ECO:0000313" key="2">
    <source>
        <dbReference type="EMBL" id="CAD8330245.1"/>
    </source>
</evidence>
<dbReference type="AlphaFoldDB" id="A0A7R9WNY8"/>
<organism evidence="2">
    <name type="scientific">Craspedostauros australis</name>
    <dbReference type="NCBI Taxonomy" id="1486917"/>
    <lineage>
        <taxon>Eukaryota</taxon>
        <taxon>Sar</taxon>
        <taxon>Stramenopiles</taxon>
        <taxon>Ochrophyta</taxon>
        <taxon>Bacillariophyta</taxon>
        <taxon>Bacillariophyceae</taxon>
        <taxon>Bacillariophycidae</taxon>
        <taxon>Naviculales</taxon>
        <taxon>Naviculaceae</taxon>
        <taxon>Craspedostauros</taxon>
    </lineage>
</organism>
<reference evidence="2" key="1">
    <citation type="submission" date="2021-01" db="EMBL/GenBank/DDBJ databases">
        <authorList>
            <person name="Corre E."/>
            <person name="Pelletier E."/>
            <person name="Niang G."/>
            <person name="Scheremetjew M."/>
            <person name="Finn R."/>
            <person name="Kale V."/>
            <person name="Holt S."/>
            <person name="Cochrane G."/>
            <person name="Meng A."/>
            <person name="Brown T."/>
            <person name="Cohen L."/>
        </authorList>
    </citation>
    <scope>NUCLEOTIDE SEQUENCE</scope>
    <source>
        <strain evidence="2">CCMP3328</strain>
    </source>
</reference>
<gene>
    <name evidence="2" type="ORF">CAUS1442_LOCUS2343</name>
</gene>
<evidence type="ECO:0000256" key="1">
    <source>
        <dbReference type="SAM" id="Phobius"/>
    </source>
</evidence>
<accession>A0A7R9WNY8</accession>
<sequence>MFVGDHFDIMTMHSFILLVQTHPSIGQSIMFFAAYTSTTRMHGKNREDHQYSCPCYNLKWNCWHTLQSRPMIPMVAIVRETRFGLDCTHPPLCEIDDTIRCCSALFESALLISICDGISRAPQCCKDRR</sequence>
<keyword evidence="1" id="KW-1133">Transmembrane helix</keyword>
<keyword evidence="1" id="KW-0472">Membrane</keyword>
<proteinExistence type="predicted"/>
<name>A0A7R9WNY8_9STRA</name>